<dbReference type="SUPFAM" id="SSF89392">
    <property type="entry name" value="Prokaryotic lipoproteins and lipoprotein localization factors"/>
    <property type="match status" value="1"/>
</dbReference>
<keyword evidence="3" id="KW-0732">Signal</keyword>
<accession>J4WST4</accession>
<sequence length="153" mass="18262">MIIPLTIESSTSEQLNDFFDSDLTFTQTSLNKNKNLIEESEGIFKRLEDNTIVIEISTPFRENYFIDKNKIEIHDLDFDQVRIIRREDIKENIFLGYLVDGFDDSYISSELNDYEFKLKINEQNIDLKFINKNHLQVKFKDNMDINNLINFYK</sequence>
<comment type="subunit">
    <text evidence="1">Monomer.</text>
</comment>
<evidence type="ECO:0000313" key="5">
    <source>
        <dbReference type="EMBL" id="EJP71915.1"/>
    </source>
</evidence>
<dbReference type="GO" id="GO:0015031">
    <property type="term" value="P:protein transport"/>
    <property type="evidence" value="ECO:0007669"/>
    <property type="project" value="UniProtKB-KW"/>
</dbReference>
<organism evidence="5 6">
    <name type="scientific">SAR86 cluster bacterium SAR86A</name>
    <dbReference type="NCBI Taxonomy" id="1123866"/>
    <lineage>
        <taxon>Bacteria</taxon>
        <taxon>Pseudomonadati</taxon>
        <taxon>Pseudomonadota</taxon>
        <taxon>Gammaproteobacteria</taxon>
        <taxon>SAR86 cluster</taxon>
    </lineage>
</organism>
<dbReference type="EMBL" id="JH611156">
    <property type="protein sequence ID" value="EJP71915.1"/>
    <property type="molecule type" value="Genomic_DNA"/>
</dbReference>
<name>J4WST4_9GAMM</name>
<dbReference type="STRING" id="1123866.NT01SARS_0399"/>
<reference evidence="5 6" key="1">
    <citation type="journal article" date="2012" name="ISME J.">
        <title>Genomic insights to SAR86, an abundant and uncultivated marine bacterial lineage.</title>
        <authorList>
            <person name="Dupont C.L."/>
            <person name="Rusch D.B."/>
            <person name="Yooseph S."/>
            <person name="Lombardo M.J."/>
            <person name="Richter R.A."/>
            <person name="Valas R."/>
            <person name="Novotny M."/>
            <person name="Yee-Greenbaum J."/>
            <person name="Selengut J.D."/>
            <person name="Haft D.H."/>
            <person name="Halpern A.L."/>
            <person name="Lasken R.S."/>
            <person name="Nealson K."/>
            <person name="Friedman R."/>
            <person name="Venter J.C."/>
        </authorList>
    </citation>
    <scope>NUCLEOTIDE SEQUENCE [LARGE SCALE GENOMIC DNA]</scope>
</reference>
<evidence type="ECO:0000256" key="2">
    <source>
        <dbReference type="ARBA" id="ARBA00022448"/>
    </source>
</evidence>
<protein>
    <submittedName>
        <fullName evidence="5">Uncharacterized protein</fullName>
    </submittedName>
</protein>
<dbReference type="HOGENOM" id="CLU_1712007_0_0_6"/>
<gene>
    <name evidence="5" type="ORF">NT01SARS_0399</name>
</gene>
<keyword evidence="4" id="KW-0653">Protein transport</keyword>
<dbReference type="InterPro" id="IPR029046">
    <property type="entry name" value="LolA/LolB/LppX"/>
</dbReference>
<proteinExistence type="predicted"/>
<evidence type="ECO:0000256" key="1">
    <source>
        <dbReference type="ARBA" id="ARBA00011245"/>
    </source>
</evidence>
<evidence type="ECO:0000256" key="3">
    <source>
        <dbReference type="ARBA" id="ARBA00022729"/>
    </source>
</evidence>
<evidence type="ECO:0000256" key="4">
    <source>
        <dbReference type="ARBA" id="ARBA00022927"/>
    </source>
</evidence>
<dbReference type="Proteomes" id="UP000010305">
    <property type="component" value="Unassembled WGS sequence"/>
</dbReference>
<dbReference type="Gene3D" id="2.50.20.10">
    <property type="entry name" value="Lipoprotein localisation LolA/LolB/LppX"/>
    <property type="match status" value="1"/>
</dbReference>
<dbReference type="AlphaFoldDB" id="J4WST4"/>
<evidence type="ECO:0000313" key="6">
    <source>
        <dbReference type="Proteomes" id="UP000010305"/>
    </source>
</evidence>
<keyword evidence="2" id="KW-0813">Transport</keyword>